<dbReference type="Pfam" id="PF18306">
    <property type="entry name" value="LDcluster4"/>
    <property type="match status" value="1"/>
</dbReference>
<reference evidence="3" key="1">
    <citation type="submission" date="2024-06" db="EMBL/GenBank/DDBJ databases">
        <title>Multi-omics analyses provide insights into the biosynthesis of the anticancer antibiotic pleurotin in Hohenbuehelia grisea.</title>
        <authorList>
            <person name="Weaver J.A."/>
            <person name="Alberti F."/>
        </authorList>
    </citation>
    <scope>NUCLEOTIDE SEQUENCE [LARGE SCALE GENOMIC DNA]</scope>
    <source>
        <strain evidence="3">T-177</strain>
    </source>
</reference>
<evidence type="ECO:0000313" key="3">
    <source>
        <dbReference type="Proteomes" id="UP001556367"/>
    </source>
</evidence>
<dbReference type="PANTHER" id="PTHR31223:SF70">
    <property type="entry name" value="LOG FAMILY PROTEIN YJL055W"/>
    <property type="match status" value="1"/>
</dbReference>
<keyword evidence="3" id="KW-1185">Reference proteome</keyword>
<protein>
    <submittedName>
        <fullName evidence="2">Uncharacterized protein</fullName>
    </submittedName>
</protein>
<proteinExistence type="predicted"/>
<dbReference type="PANTHER" id="PTHR31223">
    <property type="entry name" value="LOG FAMILY PROTEIN YJL055W"/>
    <property type="match status" value="1"/>
</dbReference>
<comment type="caution">
    <text evidence="2">The sequence shown here is derived from an EMBL/GenBank/DDBJ whole genome shotgun (WGS) entry which is preliminary data.</text>
</comment>
<sequence length="126" mass="12852">MSSTSEISIGTEPVAVYCASSMGNHKAYQLAAISVGHAIATARRRLVYGGGSKGIMGVVSGAALEKGGQVTGIVPHAMVAAGGEGSGDTKSLHVFLDEPGRESVESVSPIQNSSESEPEDSLYRAM</sequence>
<dbReference type="InterPro" id="IPR041164">
    <property type="entry name" value="LDcluster4"/>
</dbReference>
<dbReference type="EMBL" id="JASNQZ010000015">
    <property type="protein sequence ID" value="KAL0947497.1"/>
    <property type="molecule type" value="Genomic_DNA"/>
</dbReference>
<feature type="region of interest" description="Disordered" evidence="1">
    <location>
        <begin position="84"/>
        <end position="126"/>
    </location>
</feature>
<feature type="compositionally biased region" description="Polar residues" evidence="1">
    <location>
        <begin position="105"/>
        <end position="115"/>
    </location>
</feature>
<name>A0ABR3IW25_9AGAR</name>
<evidence type="ECO:0000256" key="1">
    <source>
        <dbReference type="SAM" id="MobiDB-lite"/>
    </source>
</evidence>
<accession>A0ABR3IW25</accession>
<feature type="compositionally biased region" description="Basic and acidic residues" evidence="1">
    <location>
        <begin position="95"/>
        <end position="104"/>
    </location>
</feature>
<gene>
    <name evidence="2" type="ORF">HGRIS_013599</name>
</gene>
<dbReference type="SUPFAM" id="SSF102405">
    <property type="entry name" value="MCP/YpsA-like"/>
    <property type="match status" value="1"/>
</dbReference>
<dbReference type="Proteomes" id="UP001556367">
    <property type="component" value="Unassembled WGS sequence"/>
</dbReference>
<evidence type="ECO:0000313" key="2">
    <source>
        <dbReference type="EMBL" id="KAL0947497.1"/>
    </source>
</evidence>
<organism evidence="2 3">
    <name type="scientific">Hohenbuehelia grisea</name>
    <dbReference type="NCBI Taxonomy" id="104357"/>
    <lineage>
        <taxon>Eukaryota</taxon>
        <taxon>Fungi</taxon>
        <taxon>Dikarya</taxon>
        <taxon>Basidiomycota</taxon>
        <taxon>Agaricomycotina</taxon>
        <taxon>Agaricomycetes</taxon>
        <taxon>Agaricomycetidae</taxon>
        <taxon>Agaricales</taxon>
        <taxon>Pleurotineae</taxon>
        <taxon>Pleurotaceae</taxon>
        <taxon>Hohenbuehelia</taxon>
    </lineage>
</organism>
<dbReference type="Gene3D" id="3.40.50.450">
    <property type="match status" value="1"/>
</dbReference>